<evidence type="ECO:0000256" key="2">
    <source>
        <dbReference type="ARBA" id="ARBA00006012"/>
    </source>
</evidence>
<feature type="transmembrane region" description="Helical" evidence="10">
    <location>
        <begin position="1373"/>
        <end position="1394"/>
    </location>
</feature>
<dbReference type="CDD" id="cd03233">
    <property type="entry name" value="ABCG_PDR_domain1"/>
    <property type="match status" value="1"/>
</dbReference>
<accession>A0AAJ5YYS9</accession>
<dbReference type="InterPro" id="IPR034001">
    <property type="entry name" value="ABCG_PDR_1"/>
</dbReference>
<evidence type="ECO:0000256" key="5">
    <source>
        <dbReference type="ARBA" id="ARBA00022741"/>
    </source>
</evidence>
<evidence type="ECO:0000313" key="12">
    <source>
        <dbReference type="EMBL" id="WFD15432.1"/>
    </source>
</evidence>
<evidence type="ECO:0000256" key="4">
    <source>
        <dbReference type="ARBA" id="ARBA00022692"/>
    </source>
</evidence>
<feature type="compositionally biased region" description="Polar residues" evidence="9">
    <location>
        <begin position="1539"/>
        <end position="1556"/>
    </location>
</feature>
<dbReference type="Pfam" id="PF19055">
    <property type="entry name" value="ABC2_membrane_7"/>
    <property type="match status" value="1"/>
</dbReference>
<feature type="transmembrane region" description="Helical" evidence="10">
    <location>
        <begin position="592"/>
        <end position="613"/>
    </location>
</feature>
<feature type="transmembrane region" description="Helical" evidence="10">
    <location>
        <begin position="1505"/>
        <end position="1526"/>
    </location>
</feature>
<dbReference type="InterPro" id="IPR017871">
    <property type="entry name" value="ABC_transporter-like_CS"/>
</dbReference>
<dbReference type="SMART" id="SM00382">
    <property type="entry name" value="AAA"/>
    <property type="match status" value="2"/>
</dbReference>
<keyword evidence="8 10" id="KW-0472">Membrane</keyword>
<dbReference type="CDD" id="cd03232">
    <property type="entry name" value="ABCG_PDR_domain2"/>
    <property type="match status" value="1"/>
</dbReference>
<evidence type="ECO:0000256" key="9">
    <source>
        <dbReference type="SAM" id="MobiDB-lite"/>
    </source>
</evidence>
<evidence type="ECO:0000256" key="10">
    <source>
        <dbReference type="SAM" id="Phobius"/>
    </source>
</evidence>
<feature type="transmembrane region" description="Helical" evidence="10">
    <location>
        <begin position="1348"/>
        <end position="1366"/>
    </location>
</feature>
<feature type="compositionally biased region" description="Basic and acidic residues" evidence="9">
    <location>
        <begin position="1"/>
        <end position="14"/>
    </location>
</feature>
<feature type="region of interest" description="Disordered" evidence="9">
    <location>
        <begin position="104"/>
        <end position="134"/>
    </location>
</feature>
<keyword evidence="3" id="KW-0813">Transport</keyword>
<keyword evidence="5" id="KW-0547">Nucleotide-binding</keyword>
<feature type="compositionally biased region" description="Basic and acidic residues" evidence="9">
    <location>
        <begin position="104"/>
        <end position="118"/>
    </location>
</feature>
<evidence type="ECO:0000256" key="7">
    <source>
        <dbReference type="ARBA" id="ARBA00022989"/>
    </source>
</evidence>
<gene>
    <name evidence="12" type="ORF">MARU1_001450</name>
</gene>
<dbReference type="GO" id="GO:0016020">
    <property type="term" value="C:membrane"/>
    <property type="evidence" value="ECO:0007669"/>
    <property type="project" value="UniProtKB-SubCell"/>
</dbReference>
<dbReference type="GO" id="GO:0140359">
    <property type="term" value="F:ABC-type transporter activity"/>
    <property type="evidence" value="ECO:0007669"/>
    <property type="project" value="InterPro"/>
</dbReference>
<feature type="transmembrane region" description="Helical" evidence="10">
    <location>
        <begin position="806"/>
        <end position="823"/>
    </location>
</feature>
<sequence length="1570" mass="176967">MTDARSYHDARERQTGSTESPSPTMDSVGPAATPFLHAEPAPALPTSEAPLAYTQHSTEADAAPASTTAVEPLVYHAPVNRKSLPINLLDPEGVDHVSRSIQEEARKHTHEPTMKDDLEAPPPKPPSSADPFDENTRFDLGAFLKYQNEVLRERNHELPSMGLAFQDLDVTGYGSGAKLNTSVGSMMLTPLHFVPLLREMIKPHVKHILNGVTGCVKPGEMLLVLGRPGSGCTTLLKSLASYRDGYRTIDGKVSYEGFDHKAIDNVLRGEVVYAPEDDEHFPTLMVKDTLRFAAATRAPRRGYRVTFAEKDSRRAFTKLTREAIATILGLRHTYNTVVGDSMLRGVSGGERKRVSIGEVLAARAKIVMFDNSSRGLDASTALEFVEALRIATDINGLTTISSMYQAGESITQTFDKVVVMNRGYCVYFGPVSSAVEYFKSVGFQPLDRQTTSDFLVACTDPVAQNVNPDFEYVPRSAKEMADAFNNSEYGRANRKEVEAYMAELDSKHAESRKEYVDVTRDQRAKRVSKRSMYMLSMPQQVRLAIKRRAQISWGDRQTAIIMSCAVVFQAIIMGSVFFQMDDSSQALFSRSGVMFFALLYNSFAAMAEIPNNYRQRPIIIRHKRFAMLRPAADSLANVLLDIPSRFVPIMFFNIVLYFMSGLSYRADKFFIFFFLTLLITYTMVTFFNAISAFFRSMALSTMVAGLVIIDCALYAGFAIPRPSMVVWWRWLSYCNPISFGFEILLANEFRDKDITCSQMIPPYPNASVENQVCPIEGSQPGKYHIDALSYLDNKYGYSWDNTDRNVGIIIGFYVFCILAYMVASEFQTDPSSLGGVMVFKRGKVDNKILKEYADDPEDAIIEQEEARRARGEDEKEHDHETTGALAVSDEVFSWRHVCYDVQIKDQTRRLLDDVSGYVAPGKMTALMGESGAGKTTLLNVLAQRTDVGVVTGDFTVNGRILPKSFQADTGYCQQQDVHLAQHTVREALQFSAMLRQPRETPKEERLAYVETVIELLEMQRFADALIGQVGEGLNVEQRKRLTIGVELAAKPSLLLFLDEPTSGLDAQAAWSVVRFLKKLASEGQAILCTIHQPSGELFNQFDRLLLLQKGGRTAYFGDLGPNSMTLIQYFEERSGVKCGENDNPAEYILDMIGAGATATTDKNWFQLYRESPQYAEMQSELDRLSRIGAEAPLSAEASSRLNREYAQPFFVQVSEVVRRAFASYWRNPTYVIAKLFLNAFGGLFIGSSFWGQGAKTSTASLQNKLFATFMSLVLSTSLSQQLQPEFIEQRNLFEVRERPSKMYSWVVFLIGQAIVEIPWNFLGGTLFWIPWYYMVQFGRESTRAGYSWGFYMLFQLYYSSFAQAVATISPNAMIASMLFATLFSFVIVFCGVVQPPPQLPYFWRKWMFRLSPFTWIVEGMMGNFIHDQPVQCEPDEFNVLYPPSGMSCDDYLGDFSWTFDKAPPESRTGYYEQGPNGTCRYCMMRHGEDYLQSILLDSSHRYRDIGFIIAYIAFNYGLYIFLYYIFRVHKWRMPKISRTKATPPTKNETEGSNNVPETIESEKQVQPEHS</sequence>
<dbReference type="GO" id="GO:0005524">
    <property type="term" value="F:ATP binding"/>
    <property type="evidence" value="ECO:0007669"/>
    <property type="project" value="UniProtKB-KW"/>
</dbReference>
<feature type="domain" description="ABC transporter" evidence="11">
    <location>
        <begin position="191"/>
        <end position="447"/>
    </location>
</feature>
<feature type="transmembrane region" description="Helical" evidence="10">
    <location>
        <begin position="1303"/>
        <end position="1328"/>
    </location>
</feature>
<evidence type="ECO:0000256" key="1">
    <source>
        <dbReference type="ARBA" id="ARBA00004141"/>
    </source>
</evidence>
<keyword evidence="6" id="KW-0067">ATP-binding</keyword>
<dbReference type="FunFam" id="3.40.50.300:FF:000054">
    <property type="entry name" value="ABC multidrug transporter atrF"/>
    <property type="match status" value="1"/>
</dbReference>
<comment type="subcellular location">
    <subcellularLocation>
        <location evidence="1">Membrane</location>
        <topology evidence="1">Multi-pass membrane protein</topology>
    </subcellularLocation>
</comment>
<dbReference type="Pfam" id="PF00005">
    <property type="entry name" value="ABC_tran"/>
    <property type="match status" value="2"/>
</dbReference>
<reference evidence="12 13" key="1">
    <citation type="submission" date="2023-03" db="EMBL/GenBank/DDBJ databases">
        <title>Mating type loci evolution in Malassezia.</title>
        <authorList>
            <person name="Coelho M.A."/>
        </authorList>
    </citation>
    <scope>NUCLEOTIDE SEQUENCE [LARGE SCALE GENOMIC DNA]</scope>
    <source>
        <strain evidence="12 13">CBS 13387</strain>
    </source>
</reference>
<dbReference type="PROSITE" id="PS50893">
    <property type="entry name" value="ABC_TRANSPORTER_2"/>
    <property type="match status" value="2"/>
</dbReference>
<evidence type="ECO:0000256" key="6">
    <source>
        <dbReference type="ARBA" id="ARBA00022840"/>
    </source>
</evidence>
<feature type="region of interest" description="Disordered" evidence="9">
    <location>
        <begin position="1"/>
        <end position="65"/>
    </location>
</feature>
<evidence type="ECO:0000256" key="3">
    <source>
        <dbReference type="ARBA" id="ARBA00022448"/>
    </source>
</evidence>
<dbReference type="SUPFAM" id="SSF52540">
    <property type="entry name" value="P-loop containing nucleoside triphosphate hydrolases"/>
    <property type="match status" value="2"/>
</dbReference>
<protein>
    <recommendedName>
        <fullName evidence="11">ABC transporter domain-containing protein</fullName>
    </recommendedName>
</protein>
<dbReference type="Proteomes" id="UP001217582">
    <property type="component" value="Chromosome 3"/>
</dbReference>
<dbReference type="InterPro" id="IPR029481">
    <property type="entry name" value="ABC_trans_N"/>
</dbReference>
<feature type="compositionally biased region" description="Polar residues" evidence="9">
    <location>
        <begin position="15"/>
        <end position="25"/>
    </location>
</feature>
<dbReference type="InterPro" id="IPR027417">
    <property type="entry name" value="P-loop_NTPase"/>
</dbReference>
<feature type="compositionally biased region" description="Basic and acidic residues" evidence="9">
    <location>
        <begin position="1560"/>
        <end position="1570"/>
    </location>
</feature>
<feature type="transmembrane region" description="Helical" evidence="10">
    <location>
        <begin position="697"/>
        <end position="719"/>
    </location>
</feature>
<feature type="domain" description="ABC transporter" evidence="11">
    <location>
        <begin position="885"/>
        <end position="1134"/>
    </location>
</feature>
<dbReference type="InterPro" id="IPR003439">
    <property type="entry name" value="ABC_transporter-like_ATP-bd"/>
</dbReference>
<proteinExistence type="inferred from homology"/>
<keyword evidence="13" id="KW-1185">Reference proteome</keyword>
<feature type="transmembrane region" description="Helical" evidence="10">
    <location>
        <begin position="558"/>
        <end position="580"/>
    </location>
</feature>
<feature type="transmembrane region" description="Helical" evidence="10">
    <location>
        <begin position="634"/>
        <end position="658"/>
    </location>
</feature>
<dbReference type="InterPro" id="IPR010929">
    <property type="entry name" value="PDR_CDR_ABC"/>
</dbReference>
<feature type="region of interest" description="Disordered" evidence="9">
    <location>
        <begin position="1538"/>
        <end position="1570"/>
    </location>
</feature>
<dbReference type="Gene3D" id="3.40.50.300">
    <property type="entry name" value="P-loop containing nucleotide triphosphate hydrolases"/>
    <property type="match status" value="2"/>
</dbReference>
<keyword evidence="7 10" id="KW-1133">Transmembrane helix</keyword>
<comment type="similarity">
    <text evidence="2">Belongs to the ABC transporter superfamily. ABCG family. PDR (TC 3.A.1.205) subfamily.</text>
</comment>
<evidence type="ECO:0000259" key="11">
    <source>
        <dbReference type="PROSITE" id="PS50893"/>
    </source>
</evidence>
<dbReference type="GO" id="GO:0016887">
    <property type="term" value="F:ATP hydrolysis activity"/>
    <property type="evidence" value="ECO:0007669"/>
    <property type="project" value="InterPro"/>
</dbReference>
<dbReference type="Pfam" id="PF01061">
    <property type="entry name" value="ABC2_membrane"/>
    <property type="match status" value="2"/>
</dbReference>
<organism evidence="12 13">
    <name type="scientific">Malassezia arunalokei</name>
    <dbReference type="NCBI Taxonomy" id="1514897"/>
    <lineage>
        <taxon>Eukaryota</taxon>
        <taxon>Fungi</taxon>
        <taxon>Dikarya</taxon>
        <taxon>Basidiomycota</taxon>
        <taxon>Ustilaginomycotina</taxon>
        <taxon>Malasseziomycetes</taxon>
        <taxon>Malasseziales</taxon>
        <taxon>Malasseziaceae</taxon>
        <taxon>Malassezia</taxon>
    </lineage>
</organism>
<dbReference type="PANTHER" id="PTHR19241">
    <property type="entry name" value="ATP-BINDING CASSETTE TRANSPORTER"/>
    <property type="match status" value="1"/>
</dbReference>
<dbReference type="InterPro" id="IPR034003">
    <property type="entry name" value="ABCG_PDR_2"/>
</dbReference>
<dbReference type="Pfam" id="PF06422">
    <property type="entry name" value="PDR_CDR"/>
    <property type="match status" value="1"/>
</dbReference>
<dbReference type="InterPro" id="IPR003593">
    <property type="entry name" value="AAA+_ATPase"/>
</dbReference>
<dbReference type="InterPro" id="IPR043926">
    <property type="entry name" value="ABCG_dom"/>
</dbReference>
<dbReference type="InterPro" id="IPR013525">
    <property type="entry name" value="ABC2_TM"/>
</dbReference>
<evidence type="ECO:0000313" key="13">
    <source>
        <dbReference type="Proteomes" id="UP001217582"/>
    </source>
</evidence>
<evidence type="ECO:0000256" key="8">
    <source>
        <dbReference type="ARBA" id="ARBA00023136"/>
    </source>
</evidence>
<name>A0AAJ5YYS9_9BASI</name>
<dbReference type="PROSITE" id="PS00211">
    <property type="entry name" value="ABC_TRANSPORTER_1"/>
    <property type="match status" value="1"/>
</dbReference>
<feature type="transmembrane region" description="Helical" evidence="10">
    <location>
        <begin position="670"/>
        <end position="690"/>
    </location>
</feature>
<dbReference type="Pfam" id="PF14510">
    <property type="entry name" value="ABC_trans_N"/>
    <property type="match status" value="1"/>
</dbReference>
<keyword evidence="4 10" id="KW-0812">Transmembrane</keyword>
<feature type="transmembrane region" description="Helical" evidence="10">
    <location>
        <begin position="1235"/>
        <end position="1253"/>
    </location>
</feature>
<dbReference type="EMBL" id="CP119918">
    <property type="protein sequence ID" value="WFD15432.1"/>
    <property type="molecule type" value="Genomic_DNA"/>
</dbReference>